<dbReference type="Proteomes" id="UP000434580">
    <property type="component" value="Unassembled WGS sequence"/>
</dbReference>
<evidence type="ECO:0000313" key="2">
    <source>
        <dbReference type="EMBL" id="CAA0116213.1"/>
    </source>
</evidence>
<dbReference type="Pfam" id="PF06996">
    <property type="entry name" value="T6SS_TssG"/>
    <property type="match status" value="1"/>
</dbReference>
<dbReference type="AlphaFoldDB" id="A0A5S9P152"/>
<dbReference type="EMBL" id="CACSII010000018">
    <property type="protein sequence ID" value="CAA0116213.1"/>
    <property type="molecule type" value="Genomic_DNA"/>
</dbReference>
<dbReference type="NCBIfam" id="TIGR03347">
    <property type="entry name" value="VI_chp_1"/>
    <property type="match status" value="1"/>
</dbReference>
<proteinExistence type="predicted"/>
<evidence type="ECO:0000313" key="3">
    <source>
        <dbReference type="Proteomes" id="UP000434580"/>
    </source>
</evidence>
<accession>A0A5S9P152</accession>
<protein>
    <recommendedName>
        <fullName evidence="4">Type VI secretion system protein ImpH</fullName>
    </recommendedName>
</protein>
<dbReference type="InterPro" id="IPR010732">
    <property type="entry name" value="T6SS_TssG-like"/>
</dbReference>
<sequence length="378" mass="42748">MGGALRQPADTLNWFSAVSAEPFRYDMFTVLRFVDAWHGGSPRIGEAIKAADEVIVLRQDPSLAFAPTTLSQFHPAKTQQLSEAKAYDQALEKHQMHNWFFGIFGPNNPMPLHITETAYSRVHNFGDEALARFADIFHHRMISLFYRADANAEPTAEMDRPADNRFDLYCGALAGLSVKQHENDAGLHDAYAQRREWNRLFYSGLLSVSHRPADGLRSLLTDHLKMPVSISHFTGGWLPLRKQDQLRLRADNHFQLGLNTSLGANVFDVQHRFTLQLGPMPASAFEHLLPHTRAFSSLKELIRLYCGDEYNWDVELLIESDQIQPNQLGGNCQLGWTLWAGTAKSDVPQRRDPASQRSDYDEDNIVRVRLNNVGIPIG</sequence>
<name>A0A5S9P152_9GAMM</name>
<gene>
    <name evidence="2" type="ORF">DPBNPPHM_02049</name>
    <name evidence="1" type="ORF">DPBNPPHM_03469</name>
</gene>
<reference evidence="1 3" key="1">
    <citation type="submission" date="2019-11" db="EMBL/GenBank/DDBJ databases">
        <authorList>
            <person name="Holert J."/>
        </authorList>
    </citation>
    <scope>NUCLEOTIDE SEQUENCE [LARGE SCALE GENOMIC DNA]</scope>
    <source>
        <strain evidence="1">BC5_2</strain>
    </source>
</reference>
<evidence type="ECO:0000313" key="1">
    <source>
        <dbReference type="EMBL" id="CAA0096894.1"/>
    </source>
</evidence>
<dbReference type="PANTHER" id="PTHR35564:SF4">
    <property type="entry name" value="CYTOPLASMIC PROTEIN"/>
    <property type="match status" value="1"/>
</dbReference>
<dbReference type="EMBL" id="CACSII010000005">
    <property type="protein sequence ID" value="CAA0096894.1"/>
    <property type="molecule type" value="Genomic_DNA"/>
</dbReference>
<dbReference type="PANTHER" id="PTHR35564">
    <property type="match status" value="1"/>
</dbReference>
<evidence type="ECO:0008006" key="4">
    <source>
        <dbReference type="Google" id="ProtNLM"/>
    </source>
</evidence>
<organism evidence="1 3">
    <name type="scientific">BD1-7 clade bacterium</name>
    <dbReference type="NCBI Taxonomy" id="2029982"/>
    <lineage>
        <taxon>Bacteria</taxon>
        <taxon>Pseudomonadati</taxon>
        <taxon>Pseudomonadota</taxon>
        <taxon>Gammaproteobacteria</taxon>
        <taxon>Cellvibrionales</taxon>
        <taxon>Spongiibacteraceae</taxon>
        <taxon>BD1-7 clade</taxon>
    </lineage>
</organism>
<dbReference type="OrthoDB" id="1523296at2"/>